<feature type="domain" description="HTH cro/C1-type" evidence="1">
    <location>
        <begin position="6"/>
        <end position="60"/>
    </location>
</feature>
<organism evidence="2 3">
    <name type="scientific">Myroides odoratimimus CIP 101113</name>
    <dbReference type="NCBI Taxonomy" id="883154"/>
    <lineage>
        <taxon>Bacteria</taxon>
        <taxon>Pseudomonadati</taxon>
        <taxon>Bacteroidota</taxon>
        <taxon>Flavobacteriia</taxon>
        <taxon>Flavobacteriales</taxon>
        <taxon>Flavobacteriaceae</taxon>
        <taxon>Myroides</taxon>
    </lineage>
</organism>
<dbReference type="SUPFAM" id="SSF47413">
    <property type="entry name" value="lambda repressor-like DNA-binding domains"/>
    <property type="match status" value="1"/>
</dbReference>
<dbReference type="RefSeq" id="WP_006262987.1">
    <property type="nucleotide sequence ID" value="NZ_JH590837.1"/>
</dbReference>
<dbReference type="InterPro" id="IPR010982">
    <property type="entry name" value="Lambda_DNA-bd_dom_sf"/>
</dbReference>
<dbReference type="InterPro" id="IPR001387">
    <property type="entry name" value="Cro/C1-type_HTH"/>
</dbReference>
<dbReference type="Gene3D" id="1.10.260.40">
    <property type="entry name" value="lambda repressor-like DNA-binding domains"/>
    <property type="match status" value="1"/>
</dbReference>
<sequence>MLETKIRNILTLKGMNKKDLAAKIEVQESLLSKWLSKDKITAAFLYKLIELWPELDLNYLLKDESNDYIIEDSISLVAEPGEKNTAAMINYHAEEIEKHTNALKKITKTI</sequence>
<dbReference type="PROSITE" id="PS50943">
    <property type="entry name" value="HTH_CROC1"/>
    <property type="match status" value="1"/>
</dbReference>
<gene>
    <name evidence="2" type="ORF">HMPREF9715_00933</name>
</gene>
<dbReference type="AlphaFoldDB" id="A0AAV3F571"/>
<evidence type="ECO:0000313" key="2">
    <source>
        <dbReference type="EMBL" id="EHO13859.1"/>
    </source>
</evidence>
<reference evidence="2 3" key="1">
    <citation type="submission" date="2011-11" db="EMBL/GenBank/DDBJ databases">
        <title>The Genome Sequence of Myroides odoratimimus CIP 101113.</title>
        <authorList>
            <person name="Earl A."/>
            <person name="Ward D."/>
            <person name="Feldgarden M."/>
            <person name="Gevers D."/>
            <person name="Huys G."/>
            <person name="Young S.K."/>
            <person name="Zeng Q."/>
            <person name="Gargeya S."/>
            <person name="Fitzgerald M."/>
            <person name="Haas B."/>
            <person name="Abouelleil A."/>
            <person name="Alvarado L."/>
            <person name="Arachchi H.M."/>
            <person name="Berlin A."/>
            <person name="Brown A."/>
            <person name="Chapman S.B."/>
            <person name="Chen Z."/>
            <person name="Dunbar C."/>
            <person name="Freedman E."/>
            <person name="Gearin G."/>
            <person name="Goldberg J."/>
            <person name="Griggs A."/>
            <person name="Gujja S."/>
            <person name="Heiman D."/>
            <person name="Howarth C."/>
            <person name="Larson L."/>
            <person name="Lui A."/>
            <person name="MacDonald P.J.P."/>
            <person name="Montmayeur A."/>
            <person name="Murphy C."/>
            <person name="Neiman D."/>
            <person name="Pearson M."/>
            <person name="Priest M."/>
            <person name="Roberts A."/>
            <person name="Saif S."/>
            <person name="Shea T."/>
            <person name="Shenoy N."/>
            <person name="Sisk P."/>
            <person name="Stolte C."/>
            <person name="Sykes S."/>
            <person name="Wortman J."/>
            <person name="Nusbaum C."/>
            <person name="Birren B."/>
        </authorList>
    </citation>
    <scope>NUCLEOTIDE SEQUENCE [LARGE SCALE GENOMIC DNA]</scope>
    <source>
        <strain evidence="2 3">CIP 101113</strain>
    </source>
</reference>
<comment type="caution">
    <text evidence="2">The sequence shown here is derived from an EMBL/GenBank/DDBJ whole genome shotgun (WGS) entry which is preliminary data.</text>
</comment>
<evidence type="ECO:0000313" key="3">
    <source>
        <dbReference type="Proteomes" id="UP000004834"/>
    </source>
</evidence>
<dbReference type="GO" id="GO:0003677">
    <property type="term" value="F:DNA binding"/>
    <property type="evidence" value="ECO:0007669"/>
    <property type="project" value="InterPro"/>
</dbReference>
<dbReference type="Proteomes" id="UP000004834">
    <property type="component" value="Unassembled WGS sequence"/>
</dbReference>
<name>A0AAV3F571_9FLAO</name>
<evidence type="ECO:0000259" key="1">
    <source>
        <dbReference type="PROSITE" id="PS50943"/>
    </source>
</evidence>
<protein>
    <recommendedName>
        <fullName evidence="1">HTH cro/C1-type domain-containing protein</fullName>
    </recommendedName>
</protein>
<proteinExistence type="predicted"/>
<dbReference type="EMBL" id="AGEE01000008">
    <property type="protein sequence ID" value="EHO13859.1"/>
    <property type="molecule type" value="Genomic_DNA"/>
</dbReference>
<accession>A0AAV3F571</accession>